<evidence type="ECO:0000313" key="3">
    <source>
        <dbReference type="Proteomes" id="UP001281614"/>
    </source>
</evidence>
<keyword evidence="3" id="KW-1185">Reference proteome</keyword>
<gene>
    <name evidence="2" type="ORF">CKAH01_12099</name>
</gene>
<dbReference type="AlphaFoldDB" id="A0AAE0DD57"/>
<accession>A0AAE0DD57</accession>
<protein>
    <submittedName>
        <fullName evidence="2">Uncharacterized protein</fullName>
    </submittedName>
</protein>
<feature type="region of interest" description="Disordered" evidence="1">
    <location>
        <begin position="78"/>
        <end position="115"/>
    </location>
</feature>
<sequence length="128" mass="13970">MLRTTLRRAPKTPIRGTSDRTRSPKSMREPSWGAACSKAVLWEKQFASNAVTMLLDSAMNLAVSNTRALVPLSGQWPPVSPSVKSGGQPALQPARHFPKPGISLVPRGPRRHPASGTQQWFMALQAFI</sequence>
<comment type="caution">
    <text evidence="2">The sequence shown here is derived from an EMBL/GenBank/DDBJ whole genome shotgun (WGS) entry which is preliminary data.</text>
</comment>
<proteinExistence type="predicted"/>
<evidence type="ECO:0000313" key="2">
    <source>
        <dbReference type="EMBL" id="KAK2777414.1"/>
    </source>
</evidence>
<feature type="compositionally biased region" description="Basic residues" evidence="1">
    <location>
        <begin position="1"/>
        <end position="10"/>
    </location>
</feature>
<organism evidence="2 3">
    <name type="scientific">Colletotrichum kahawae</name>
    <name type="common">Coffee berry disease fungus</name>
    <dbReference type="NCBI Taxonomy" id="34407"/>
    <lineage>
        <taxon>Eukaryota</taxon>
        <taxon>Fungi</taxon>
        <taxon>Dikarya</taxon>
        <taxon>Ascomycota</taxon>
        <taxon>Pezizomycotina</taxon>
        <taxon>Sordariomycetes</taxon>
        <taxon>Hypocreomycetidae</taxon>
        <taxon>Glomerellales</taxon>
        <taxon>Glomerellaceae</taxon>
        <taxon>Colletotrichum</taxon>
        <taxon>Colletotrichum gloeosporioides species complex</taxon>
    </lineage>
</organism>
<feature type="region of interest" description="Disordered" evidence="1">
    <location>
        <begin position="1"/>
        <end position="31"/>
    </location>
</feature>
<reference evidence="2" key="1">
    <citation type="submission" date="2023-02" db="EMBL/GenBank/DDBJ databases">
        <title>Colletotrichum kahawae CIFC_Que2 genome sequencing and assembly.</title>
        <authorList>
            <person name="Baroncelli R."/>
        </authorList>
    </citation>
    <scope>NUCLEOTIDE SEQUENCE</scope>
    <source>
        <strain evidence="2">CIFC_Que2</strain>
    </source>
</reference>
<feature type="compositionally biased region" description="Basic and acidic residues" evidence="1">
    <location>
        <begin position="17"/>
        <end position="28"/>
    </location>
</feature>
<dbReference type="Proteomes" id="UP001281614">
    <property type="component" value="Unassembled WGS sequence"/>
</dbReference>
<name>A0AAE0DD57_COLKA</name>
<evidence type="ECO:0000256" key="1">
    <source>
        <dbReference type="SAM" id="MobiDB-lite"/>
    </source>
</evidence>
<dbReference type="EMBL" id="VYYT01000019">
    <property type="protein sequence ID" value="KAK2777414.1"/>
    <property type="molecule type" value="Genomic_DNA"/>
</dbReference>